<accession>A0ABW0X355</accession>
<dbReference type="GO" id="GO:0016787">
    <property type="term" value="F:hydrolase activity"/>
    <property type="evidence" value="ECO:0007669"/>
    <property type="project" value="UniProtKB-KW"/>
</dbReference>
<dbReference type="RefSeq" id="WP_380225022.1">
    <property type="nucleotide sequence ID" value="NZ_JBHSOF010000009.1"/>
</dbReference>
<feature type="domain" description="Beta-lactamase-related" evidence="1">
    <location>
        <begin position="42"/>
        <end position="346"/>
    </location>
</feature>
<dbReference type="InterPro" id="IPR012338">
    <property type="entry name" value="Beta-lactam/transpept-like"/>
</dbReference>
<evidence type="ECO:0000259" key="1">
    <source>
        <dbReference type="Pfam" id="PF00144"/>
    </source>
</evidence>
<dbReference type="EC" id="3.-.-.-" evidence="2"/>
<dbReference type="SUPFAM" id="SSF56601">
    <property type="entry name" value="beta-lactamase/transpeptidase-like"/>
    <property type="match status" value="1"/>
</dbReference>
<dbReference type="Pfam" id="PF00144">
    <property type="entry name" value="Beta-lactamase"/>
    <property type="match status" value="1"/>
</dbReference>
<dbReference type="Proteomes" id="UP001595975">
    <property type="component" value="Unassembled WGS sequence"/>
</dbReference>
<dbReference type="InterPro" id="IPR001466">
    <property type="entry name" value="Beta-lactam-related"/>
</dbReference>
<dbReference type="PANTHER" id="PTHR46825">
    <property type="entry name" value="D-ALANYL-D-ALANINE-CARBOXYPEPTIDASE/ENDOPEPTIDASE AMPH"/>
    <property type="match status" value="1"/>
</dbReference>
<dbReference type="EMBL" id="JBHSOF010000009">
    <property type="protein sequence ID" value="MFC5663364.1"/>
    <property type="molecule type" value="Genomic_DNA"/>
</dbReference>
<sequence>MSTTAARTGRAVAVPVGLGTDGPGRESLAGLVRAAGPDATAVTLAVAVGDRAAVHCHGRTARDGEPCTPDTVHELGSISKTFTALLLAELAARGDVSLDDPVQRHLPADWRPADVRRDGPIRLIHLATHTSGLPRLPPGLLTSAVPAWFTNPYAGYDERRVRAGLAGTTVRHPPGERYRYSNFGVGLLGRLLAEAGGSPGYADLLAERVGRPLGLRTVTCSPDAPHRATGYRGGQPLPPWRIPGLPGAGAVRAGSADLLRFLRAHLEPPGDGPLGAALRDVQRPRLRLPRSGDQVCLVWNHRRTADGRDLFFHSGGTRGFTALVGFCPQTATAVAALTNTGPTVTSSFTQTAYDTFKQLARADGERR</sequence>
<dbReference type="Gene3D" id="3.40.710.10">
    <property type="entry name" value="DD-peptidase/beta-lactamase superfamily"/>
    <property type="match status" value="1"/>
</dbReference>
<proteinExistence type="predicted"/>
<keyword evidence="3" id="KW-1185">Reference proteome</keyword>
<name>A0ABW0X355_9ACTN</name>
<evidence type="ECO:0000313" key="2">
    <source>
        <dbReference type="EMBL" id="MFC5663364.1"/>
    </source>
</evidence>
<gene>
    <name evidence="2" type="ORF">ACFP3U_10285</name>
</gene>
<evidence type="ECO:0000313" key="3">
    <source>
        <dbReference type="Proteomes" id="UP001595975"/>
    </source>
</evidence>
<reference evidence="3" key="1">
    <citation type="journal article" date="2019" name="Int. J. Syst. Evol. Microbiol.">
        <title>The Global Catalogue of Microorganisms (GCM) 10K type strain sequencing project: providing services to taxonomists for standard genome sequencing and annotation.</title>
        <authorList>
            <consortium name="The Broad Institute Genomics Platform"/>
            <consortium name="The Broad Institute Genome Sequencing Center for Infectious Disease"/>
            <person name="Wu L."/>
            <person name="Ma J."/>
        </authorList>
    </citation>
    <scope>NUCLEOTIDE SEQUENCE [LARGE SCALE GENOMIC DNA]</scope>
    <source>
        <strain evidence="3">CGMCC 4.1437</strain>
    </source>
</reference>
<organism evidence="2 3">
    <name type="scientific">Kitasatospora misakiensis</name>
    <dbReference type="NCBI Taxonomy" id="67330"/>
    <lineage>
        <taxon>Bacteria</taxon>
        <taxon>Bacillati</taxon>
        <taxon>Actinomycetota</taxon>
        <taxon>Actinomycetes</taxon>
        <taxon>Kitasatosporales</taxon>
        <taxon>Streptomycetaceae</taxon>
        <taxon>Kitasatospora</taxon>
    </lineage>
</organism>
<comment type="caution">
    <text evidence="2">The sequence shown here is derived from an EMBL/GenBank/DDBJ whole genome shotgun (WGS) entry which is preliminary data.</text>
</comment>
<dbReference type="InterPro" id="IPR050491">
    <property type="entry name" value="AmpC-like"/>
</dbReference>
<protein>
    <submittedName>
        <fullName evidence="2">Serine hydrolase domain-containing protein</fullName>
        <ecNumber evidence="2">3.-.-.-</ecNumber>
    </submittedName>
</protein>
<keyword evidence="2" id="KW-0378">Hydrolase</keyword>
<dbReference type="PANTHER" id="PTHR46825:SF7">
    <property type="entry name" value="D-ALANYL-D-ALANINE CARBOXYPEPTIDASE"/>
    <property type="match status" value="1"/>
</dbReference>